<sequence length="40" mass="4689">MNEEKGMVYIYVKNLENQIEQLIVNKVALINRPDLSENLL</sequence>
<reference evidence="2" key="1">
    <citation type="submission" date="2015-03" db="EMBL/GenBank/DDBJ databases">
        <authorList>
            <person name="Nijsse Bart"/>
        </authorList>
    </citation>
    <scope>NUCLEOTIDE SEQUENCE [LARGE SCALE GENOMIC DNA]</scope>
</reference>
<protein>
    <submittedName>
        <fullName evidence="1">Uncharacterized protein</fullName>
    </submittedName>
</protein>
<name>A0A0U1KVA4_9FIRM</name>
<proteinExistence type="predicted"/>
<evidence type="ECO:0000313" key="2">
    <source>
        <dbReference type="Proteomes" id="UP000049855"/>
    </source>
</evidence>
<dbReference type="EMBL" id="CTRP01000004">
    <property type="protein sequence ID" value="CQR71390.1"/>
    <property type="molecule type" value="Genomic_DNA"/>
</dbReference>
<evidence type="ECO:0000313" key="1">
    <source>
        <dbReference type="EMBL" id="CQR71390.1"/>
    </source>
</evidence>
<keyword evidence="2" id="KW-1185">Reference proteome</keyword>
<accession>A0A0U1KVA4</accession>
<dbReference type="Proteomes" id="UP000049855">
    <property type="component" value="Unassembled WGS sequence"/>
</dbReference>
<dbReference type="AlphaFoldDB" id="A0A0U1KVA4"/>
<organism evidence="1 2">
    <name type="scientific">Sporomusa ovata</name>
    <dbReference type="NCBI Taxonomy" id="2378"/>
    <lineage>
        <taxon>Bacteria</taxon>
        <taxon>Bacillati</taxon>
        <taxon>Bacillota</taxon>
        <taxon>Negativicutes</taxon>
        <taxon>Selenomonadales</taxon>
        <taxon>Sporomusaceae</taxon>
        <taxon>Sporomusa</taxon>
    </lineage>
</organism>
<gene>
    <name evidence="1" type="ORF">SpAn4DRAFT_3895</name>
</gene>
<dbReference type="RefSeq" id="WP_258955106.1">
    <property type="nucleotide sequence ID" value="NZ_CTRP01000004.1"/>
</dbReference>